<evidence type="ECO:0000256" key="7">
    <source>
        <dbReference type="ARBA" id="ARBA00023136"/>
    </source>
</evidence>
<dbReference type="InterPro" id="IPR000515">
    <property type="entry name" value="MetI-like"/>
</dbReference>
<evidence type="ECO:0000256" key="3">
    <source>
        <dbReference type="ARBA" id="ARBA00022475"/>
    </source>
</evidence>
<feature type="transmembrane region" description="Helical" evidence="8">
    <location>
        <begin position="55"/>
        <end position="78"/>
    </location>
</feature>
<dbReference type="InterPro" id="IPR043429">
    <property type="entry name" value="ArtM/GltK/GlnP/TcyL/YhdX-like"/>
</dbReference>
<dbReference type="GO" id="GO:0043190">
    <property type="term" value="C:ATP-binding cassette (ABC) transporter complex"/>
    <property type="evidence" value="ECO:0007669"/>
    <property type="project" value="InterPro"/>
</dbReference>
<dbReference type="GO" id="GO:0015184">
    <property type="term" value="F:L-cystine transmembrane transporter activity"/>
    <property type="evidence" value="ECO:0007669"/>
    <property type="project" value="TreeGrafter"/>
</dbReference>
<name>A0A0E3K1J1_CLOSL</name>
<keyword evidence="2 8" id="KW-0813">Transport</keyword>
<organism evidence="10 11">
    <name type="scientific">Clostridium scatologenes</name>
    <dbReference type="NCBI Taxonomy" id="1548"/>
    <lineage>
        <taxon>Bacteria</taxon>
        <taxon>Bacillati</taxon>
        <taxon>Bacillota</taxon>
        <taxon>Clostridia</taxon>
        <taxon>Eubacteriales</taxon>
        <taxon>Clostridiaceae</taxon>
        <taxon>Clostridium</taxon>
    </lineage>
</organism>
<evidence type="ECO:0000256" key="5">
    <source>
        <dbReference type="ARBA" id="ARBA00022970"/>
    </source>
</evidence>
<comment type="subcellular location">
    <subcellularLocation>
        <location evidence="1 8">Cell membrane</location>
        <topology evidence="1 8">Multi-pass membrane protein</topology>
    </subcellularLocation>
</comment>
<dbReference type="AlphaFoldDB" id="A0A0E3K1J1"/>
<accession>A0A0E3K1J1</accession>
<evidence type="ECO:0000313" key="11">
    <source>
        <dbReference type="Proteomes" id="UP000033115"/>
    </source>
</evidence>
<comment type="similarity">
    <text evidence="8">Belongs to the binding-protein-dependent transport system permease family.</text>
</comment>
<keyword evidence="5" id="KW-0029">Amino-acid transport</keyword>
<dbReference type="InterPro" id="IPR010065">
    <property type="entry name" value="AA_ABC_transptr_permease_3TM"/>
</dbReference>
<keyword evidence="7 8" id="KW-0472">Membrane</keyword>
<evidence type="ECO:0000313" key="10">
    <source>
        <dbReference type="EMBL" id="AKA70039.1"/>
    </source>
</evidence>
<dbReference type="RefSeq" id="WP_029161385.1">
    <property type="nucleotide sequence ID" value="NZ_CP009933.1"/>
</dbReference>
<feature type="transmembrane region" description="Helical" evidence="8">
    <location>
        <begin position="21"/>
        <end position="43"/>
    </location>
</feature>
<dbReference type="PROSITE" id="PS50928">
    <property type="entry name" value="ABC_TM1"/>
    <property type="match status" value="1"/>
</dbReference>
<dbReference type="PANTHER" id="PTHR30614:SF0">
    <property type="entry name" value="L-CYSTINE TRANSPORT SYSTEM PERMEASE PROTEIN TCYL"/>
    <property type="match status" value="1"/>
</dbReference>
<feature type="domain" description="ABC transmembrane type-1" evidence="9">
    <location>
        <begin position="19"/>
        <end position="210"/>
    </location>
</feature>
<evidence type="ECO:0000256" key="2">
    <source>
        <dbReference type="ARBA" id="ARBA00022448"/>
    </source>
</evidence>
<dbReference type="CDD" id="cd06261">
    <property type="entry name" value="TM_PBP2"/>
    <property type="match status" value="1"/>
</dbReference>
<evidence type="ECO:0000256" key="1">
    <source>
        <dbReference type="ARBA" id="ARBA00004651"/>
    </source>
</evidence>
<dbReference type="STRING" id="1548.CSCA_2914"/>
<keyword evidence="11" id="KW-1185">Reference proteome</keyword>
<keyword evidence="4 8" id="KW-0812">Transmembrane</keyword>
<dbReference type="Gene3D" id="1.10.3720.10">
    <property type="entry name" value="MetI-like"/>
    <property type="match status" value="1"/>
</dbReference>
<dbReference type="Pfam" id="PF00528">
    <property type="entry name" value="BPD_transp_1"/>
    <property type="match status" value="1"/>
</dbReference>
<dbReference type="PANTHER" id="PTHR30614">
    <property type="entry name" value="MEMBRANE COMPONENT OF AMINO ACID ABC TRANSPORTER"/>
    <property type="match status" value="1"/>
</dbReference>
<dbReference type="EMBL" id="CP009933">
    <property type="protein sequence ID" value="AKA70039.1"/>
    <property type="molecule type" value="Genomic_DNA"/>
</dbReference>
<dbReference type="HOGENOM" id="CLU_019602_1_4_9"/>
<reference evidence="10 11" key="1">
    <citation type="journal article" date="2015" name="J. Biotechnol.">
        <title>Complete genome sequence of a malodorant-producing acetogen, Clostridium scatologenes ATCC 25775(T).</title>
        <authorList>
            <person name="Zhu Z."/>
            <person name="Guo T."/>
            <person name="Zheng H."/>
            <person name="Song T."/>
            <person name="Ouyang P."/>
            <person name="Xie J."/>
        </authorList>
    </citation>
    <scope>NUCLEOTIDE SEQUENCE [LARGE SCALE GENOMIC DNA]</scope>
    <source>
        <strain evidence="10 11">ATCC 25775</strain>
    </source>
</reference>
<protein>
    <submittedName>
        <fullName evidence="10">Polar amino acid ABC transporter, inner membrane subunit</fullName>
    </submittedName>
</protein>
<evidence type="ECO:0000259" key="9">
    <source>
        <dbReference type="PROSITE" id="PS50928"/>
    </source>
</evidence>
<evidence type="ECO:0000256" key="8">
    <source>
        <dbReference type="RuleBase" id="RU363032"/>
    </source>
</evidence>
<keyword evidence="6 8" id="KW-1133">Transmembrane helix</keyword>
<evidence type="ECO:0000256" key="6">
    <source>
        <dbReference type="ARBA" id="ARBA00022989"/>
    </source>
</evidence>
<sequence>MNFDFQWFIKLFPIVLPSLKLTIEISLISLIFTLLLSVIISIVRYYKVWGLSQVFGVYITFFRATPLVAQLFMLYFGLPCVIPALKSMTAFQATVIALTLNTASFMAETLRAALESVEVGQLEACYSMSMTKYQTMMRVVLPQAFVVALPSLGNQFIGIIKGSALGFTVGLADIMAKSKMEAALTLRFFEAYLCVTLIYLVIVVFVEKIQKLLEKRIQKFC</sequence>
<dbReference type="NCBIfam" id="TIGR01726">
    <property type="entry name" value="HEQRo_perm_3TM"/>
    <property type="match status" value="1"/>
</dbReference>
<keyword evidence="3" id="KW-1003">Cell membrane</keyword>
<dbReference type="KEGG" id="csq:CSCA_2914"/>
<dbReference type="SUPFAM" id="SSF161098">
    <property type="entry name" value="MetI-like"/>
    <property type="match status" value="1"/>
</dbReference>
<dbReference type="Proteomes" id="UP000033115">
    <property type="component" value="Chromosome"/>
</dbReference>
<evidence type="ECO:0000256" key="4">
    <source>
        <dbReference type="ARBA" id="ARBA00022692"/>
    </source>
</evidence>
<gene>
    <name evidence="10" type="ORF">CSCA_2914</name>
</gene>
<proteinExistence type="inferred from homology"/>
<dbReference type="InterPro" id="IPR035906">
    <property type="entry name" value="MetI-like_sf"/>
</dbReference>
<feature type="transmembrane region" description="Helical" evidence="8">
    <location>
        <begin position="188"/>
        <end position="206"/>
    </location>
</feature>